<evidence type="ECO:0000313" key="2">
    <source>
        <dbReference type="Proteomes" id="UP001519342"/>
    </source>
</evidence>
<dbReference type="Proteomes" id="UP001519342">
    <property type="component" value="Unassembled WGS sequence"/>
</dbReference>
<organism evidence="1 2">
    <name type="scientific">Sedimentibacter acidaminivorans</name>
    <dbReference type="NCBI Taxonomy" id="913099"/>
    <lineage>
        <taxon>Bacteria</taxon>
        <taxon>Bacillati</taxon>
        <taxon>Bacillota</taxon>
        <taxon>Tissierellia</taxon>
        <taxon>Sedimentibacter</taxon>
    </lineage>
</organism>
<dbReference type="EMBL" id="JAGGKS010000001">
    <property type="protein sequence ID" value="MBP1924446.1"/>
    <property type="molecule type" value="Genomic_DNA"/>
</dbReference>
<evidence type="ECO:0000313" key="1">
    <source>
        <dbReference type="EMBL" id="MBP1924446.1"/>
    </source>
</evidence>
<keyword evidence="2" id="KW-1185">Reference proteome</keyword>
<dbReference type="RefSeq" id="WP_209510208.1">
    <property type="nucleotide sequence ID" value="NZ_JAGGKS010000001.1"/>
</dbReference>
<gene>
    <name evidence="1" type="ORF">J2Z76_000299</name>
</gene>
<protein>
    <submittedName>
        <fullName evidence="1">Uncharacterized protein</fullName>
    </submittedName>
</protein>
<proteinExistence type="predicted"/>
<name>A0ABS4G9S5_9FIRM</name>
<sequence length="89" mass="10328">MTTTYSGLRTEFESKIGEFNLQTLKVLVTFKLQPKTLTETTAVFLKFSEEKIPMEKQGTEFVLTKDFAIKDEVSPTITIILKWKQDRHL</sequence>
<reference evidence="1 2" key="1">
    <citation type="submission" date="2021-03" db="EMBL/GenBank/DDBJ databases">
        <title>Genomic Encyclopedia of Type Strains, Phase IV (KMG-IV): sequencing the most valuable type-strain genomes for metagenomic binning, comparative biology and taxonomic classification.</title>
        <authorList>
            <person name="Goeker M."/>
        </authorList>
    </citation>
    <scope>NUCLEOTIDE SEQUENCE [LARGE SCALE GENOMIC DNA]</scope>
    <source>
        <strain evidence="1 2">DSM 24004</strain>
    </source>
</reference>
<comment type="caution">
    <text evidence="1">The sequence shown here is derived from an EMBL/GenBank/DDBJ whole genome shotgun (WGS) entry which is preliminary data.</text>
</comment>
<accession>A0ABS4G9S5</accession>